<gene>
    <name evidence="4" type="ORF">FHR98_000507</name>
</gene>
<dbReference type="Pfam" id="PF19305">
    <property type="entry name" value="MmgE_PrpD_C"/>
    <property type="match status" value="1"/>
</dbReference>
<keyword evidence="5" id="KW-1185">Reference proteome</keyword>
<dbReference type="InterPro" id="IPR045337">
    <property type="entry name" value="MmgE_PrpD_C"/>
</dbReference>
<evidence type="ECO:0000256" key="1">
    <source>
        <dbReference type="ARBA" id="ARBA00006174"/>
    </source>
</evidence>
<proteinExistence type="inferred from homology"/>
<dbReference type="InterPro" id="IPR045336">
    <property type="entry name" value="MmgE_PrpD_N"/>
</dbReference>
<dbReference type="EMBL" id="JACHXA010000001">
    <property type="protein sequence ID" value="MBB3064242.1"/>
    <property type="molecule type" value="Genomic_DNA"/>
</dbReference>
<dbReference type="InterPro" id="IPR042183">
    <property type="entry name" value="MmgE/PrpD_sf_1"/>
</dbReference>
<dbReference type="InterPro" id="IPR036148">
    <property type="entry name" value="MmgE/PrpD_sf"/>
</dbReference>
<organism evidence="4 5">
    <name type="scientific">Limibacillus halophilus</name>
    <dbReference type="NCBI Taxonomy" id="1579333"/>
    <lineage>
        <taxon>Bacteria</taxon>
        <taxon>Pseudomonadati</taxon>
        <taxon>Pseudomonadota</taxon>
        <taxon>Alphaproteobacteria</taxon>
        <taxon>Rhodospirillales</taxon>
        <taxon>Rhodovibrionaceae</taxon>
        <taxon>Limibacillus</taxon>
    </lineage>
</organism>
<evidence type="ECO:0000259" key="3">
    <source>
        <dbReference type="Pfam" id="PF19305"/>
    </source>
</evidence>
<dbReference type="PANTHER" id="PTHR16943">
    <property type="entry name" value="2-METHYLCITRATE DEHYDRATASE-RELATED"/>
    <property type="match status" value="1"/>
</dbReference>
<dbReference type="InterPro" id="IPR005656">
    <property type="entry name" value="MmgE_PrpD"/>
</dbReference>
<dbReference type="SUPFAM" id="SSF103378">
    <property type="entry name" value="2-methylcitrate dehydratase PrpD"/>
    <property type="match status" value="1"/>
</dbReference>
<comment type="caution">
    <text evidence="4">The sequence shown here is derived from an EMBL/GenBank/DDBJ whole genome shotgun (WGS) entry which is preliminary data.</text>
</comment>
<sequence length="463" mass="48658">MPETATLAEKLAGFTTRLITEGCDDAAMSRAKTYALDTLAVTLGGAMAESSKRTVSGLTRFGSGGPSAVFGSGLRLSCGEAALANGTLAHALELDDDHRIGVLHPGAAVVPAAFAIAEASGASGRDFLLGLIAGYEVACRLGEVFRGSLFRYGFHPTALCGALGAAAAGAVVLRLDSIAATRALGIAGTQAAGLVEWRADGSWIKRLHPGRAAQSGVIAALLAAEGFTGPATILEGAGGFFAAFGHDQKLDTEAVTRGLGTDLRGLGTAIKPYPCCRFAHGAIDLALEAQRAGIAVQDISEVEVRLYRTDVLTYHPVPINAVDAQFNVPYHIACCLLQGNIGLKDFTVEAVQRPEILALAAKVKVVEDDALSALYPEEYHTVLRVKTLDREVRQFLSTCPSGDPEADRYKIDSSLFDREAMAKTRSLLSECGYGNRVEKLIQLTDGLDTARDLSPLSELLGQK</sequence>
<name>A0A839SP63_9PROT</name>
<dbReference type="Pfam" id="PF03972">
    <property type="entry name" value="MmgE_PrpD_N"/>
    <property type="match status" value="1"/>
</dbReference>
<feature type="domain" description="MmgE/PrpD N-terminal" evidence="2">
    <location>
        <begin position="9"/>
        <end position="251"/>
    </location>
</feature>
<reference evidence="4 5" key="1">
    <citation type="submission" date="2020-08" db="EMBL/GenBank/DDBJ databases">
        <title>Genomic Encyclopedia of Type Strains, Phase III (KMG-III): the genomes of soil and plant-associated and newly described type strains.</title>
        <authorList>
            <person name="Whitman W."/>
        </authorList>
    </citation>
    <scope>NUCLEOTIDE SEQUENCE [LARGE SCALE GENOMIC DNA]</scope>
    <source>
        <strain evidence="4 5">CECT 8803</strain>
    </source>
</reference>
<evidence type="ECO:0000313" key="4">
    <source>
        <dbReference type="EMBL" id="MBB3064242.1"/>
    </source>
</evidence>
<dbReference type="InterPro" id="IPR042188">
    <property type="entry name" value="MmgE/PrpD_sf_2"/>
</dbReference>
<evidence type="ECO:0000259" key="2">
    <source>
        <dbReference type="Pfam" id="PF03972"/>
    </source>
</evidence>
<dbReference type="Gene3D" id="3.30.1330.120">
    <property type="entry name" value="2-methylcitrate dehydratase PrpD"/>
    <property type="match status" value="1"/>
</dbReference>
<dbReference type="Gene3D" id="1.10.4100.10">
    <property type="entry name" value="2-methylcitrate dehydratase PrpD"/>
    <property type="match status" value="1"/>
</dbReference>
<evidence type="ECO:0000313" key="5">
    <source>
        <dbReference type="Proteomes" id="UP000581135"/>
    </source>
</evidence>
<feature type="domain" description="MmgE/PrpD C-terminal" evidence="3">
    <location>
        <begin position="273"/>
        <end position="405"/>
    </location>
</feature>
<comment type="similarity">
    <text evidence="1">Belongs to the PrpD family.</text>
</comment>
<dbReference type="RefSeq" id="WP_183415041.1">
    <property type="nucleotide sequence ID" value="NZ_JACHXA010000001.1"/>
</dbReference>
<protein>
    <submittedName>
        <fullName evidence="4">2-methylcitrate dehydratase PrpD</fullName>
    </submittedName>
</protein>
<dbReference type="AlphaFoldDB" id="A0A839SP63"/>
<dbReference type="PANTHER" id="PTHR16943:SF8">
    <property type="entry name" value="2-METHYLCITRATE DEHYDRATASE"/>
    <property type="match status" value="1"/>
</dbReference>
<dbReference type="Proteomes" id="UP000581135">
    <property type="component" value="Unassembled WGS sequence"/>
</dbReference>
<accession>A0A839SP63</accession>
<dbReference type="GO" id="GO:0016829">
    <property type="term" value="F:lyase activity"/>
    <property type="evidence" value="ECO:0007669"/>
    <property type="project" value="InterPro"/>
</dbReference>